<organism evidence="2 3">
    <name type="scientific">Venturia nashicola</name>
    <dbReference type="NCBI Taxonomy" id="86259"/>
    <lineage>
        <taxon>Eukaryota</taxon>
        <taxon>Fungi</taxon>
        <taxon>Dikarya</taxon>
        <taxon>Ascomycota</taxon>
        <taxon>Pezizomycotina</taxon>
        <taxon>Dothideomycetes</taxon>
        <taxon>Pleosporomycetidae</taxon>
        <taxon>Venturiales</taxon>
        <taxon>Venturiaceae</taxon>
        <taxon>Venturia</taxon>
    </lineage>
</organism>
<accession>A0A4Z1P397</accession>
<gene>
    <name evidence="2" type="ORF">E6O75_ATG06521</name>
</gene>
<proteinExistence type="predicted"/>
<evidence type="ECO:0000256" key="1">
    <source>
        <dbReference type="SAM" id="SignalP"/>
    </source>
</evidence>
<dbReference type="AlphaFoldDB" id="A0A4Z1P397"/>
<dbReference type="EMBL" id="SNSC02000014">
    <property type="protein sequence ID" value="TID18445.1"/>
    <property type="molecule type" value="Genomic_DNA"/>
</dbReference>
<keyword evidence="3" id="KW-1185">Reference proteome</keyword>
<feature type="chain" id="PRO_5021375168" evidence="1">
    <location>
        <begin position="23"/>
        <end position="156"/>
    </location>
</feature>
<evidence type="ECO:0000313" key="2">
    <source>
        <dbReference type="EMBL" id="TID18445.1"/>
    </source>
</evidence>
<sequence>MLFSSYLLPTTLLAMLPAMVSARGCTHYEVTYIVPCPDDKCKGGSIEDYEYAFRTNANEFEKWADKAGVGGYCGGFCQDVKQRNWGKIGQTAKDGAGYTFTMRCVAARMGKIWSEGIPAYREGLERIMENRACDVSCSPSGAPFSGQNCEFLYGDC</sequence>
<comment type="caution">
    <text evidence="2">The sequence shown here is derived from an EMBL/GenBank/DDBJ whole genome shotgun (WGS) entry which is preliminary data.</text>
</comment>
<feature type="signal peptide" evidence="1">
    <location>
        <begin position="1"/>
        <end position="22"/>
    </location>
</feature>
<dbReference type="Proteomes" id="UP000298493">
    <property type="component" value="Unassembled WGS sequence"/>
</dbReference>
<name>A0A4Z1P397_9PEZI</name>
<evidence type="ECO:0000313" key="3">
    <source>
        <dbReference type="Proteomes" id="UP000298493"/>
    </source>
</evidence>
<protein>
    <submittedName>
        <fullName evidence="2">Protein transport protein</fullName>
    </submittedName>
</protein>
<reference evidence="2 3" key="1">
    <citation type="submission" date="2019-04" db="EMBL/GenBank/DDBJ databases">
        <title>High contiguity whole genome sequence and gene annotation resource for two Venturia nashicola isolates.</title>
        <authorList>
            <person name="Prokchorchik M."/>
            <person name="Won K."/>
            <person name="Lee Y."/>
            <person name="Choi E.D."/>
            <person name="Segonzac C."/>
            <person name="Sohn K.H."/>
        </authorList>
    </citation>
    <scope>NUCLEOTIDE SEQUENCE [LARGE SCALE GENOMIC DNA]</scope>
    <source>
        <strain evidence="2 3">PRI2</strain>
    </source>
</reference>
<keyword evidence="1" id="KW-0732">Signal</keyword>